<dbReference type="Pfam" id="PF13848">
    <property type="entry name" value="Thioredoxin_6"/>
    <property type="match status" value="1"/>
</dbReference>
<feature type="domain" description="Thioredoxin" evidence="7">
    <location>
        <begin position="2"/>
        <end position="127"/>
    </location>
</feature>
<feature type="signal peptide" evidence="6">
    <location>
        <begin position="1"/>
        <end position="18"/>
    </location>
</feature>
<keyword evidence="4 5" id="KW-0472">Membrane</keyword>
<dbReference type="PANTHER" id="PTHR46426:SF1">
    <property type="entry name" value="PROTEIN DISULFIDE-ISOMERASE TMX3"/>
    <property type="match status" value="1"/>
</dbReference>
<dbReference type="Pfam" id="PF00085">
    <property type="entry name" value="Thioredoxin"/>
    <property type="match status" value="1"/>
</dbReference>
<evidence type="ECO:0000313" key="8">
    <source>
        <dbReference type="EnsemblMetazoa" id="tetur09g01600.1"/>
    </source>
</evidence>
<dbReference type="Gene3D" id="3.40.30.10">
    <property type="entry name" value="Glutaredoxin"/>
    <property type="match status" value="3"/>
</dbReference>
<dbReference type="InterPro" id="IPR036249">
    <property type="entry name" value="Thioredoxin-like_sf"/>
</dbReference>
<accession>T1KD42</accession>
<keyword evidence="3 5" id="KW-1133">Transmembrane helix</keyword>
<proteinExistence type="predicted"/>
<evidence type="ECO:0000256" key="4">
    <source>
        <dbReference type="ARBA" id="ARBA00023136"/>
    </source>
</evidence>
<keyword evidence="2 5" id="KW-0812">Transmembrane</keyword>
<reference evidence="9" key="1">
    <citation type="submission" date="2011-08" db="EMBL/GenBank/DDBJ databases">
        <authorList>
            <person name="Rombauts S."/>
        </authorList>
    </citation>
    <scope>NUCLEOTIDE SEQUENCE</scope>
    <source>
        <strain evidence="9">London</strain>
    </source>
</reference>
<dbReference type="OMA" id="GIEMRNM"/>
<dbReference type="PROSITE" id="PS51352">
    <property type="entry name" value="THIOREDOXIN_2"/>
    <property type="match status" value="1"/>
</dbReference>
<dbReference type="SUPFAM" id="SSF52833">
    <property type="entry name" value="Thioredoxin-like"/>
    <property type="match status" value="3"/>
</dbReference>
<keyword evidence="6" id="KW-0732">Signal</keyword>
<sequence length="421" mass="48145">MCLSILAVLCFILTSVSSNRVIELNEKFLDIYKRDGANPWLVMFYAPWCHHCKQLEPTYALVAQSIHNEDIGVLVSRVDCTKYTSVATHFSVRGFPTILYIHKNRIVEFLGDRTREDIIDFGKRLTGPPSRPIKNCKDVDNLRKKHQVIVVHFGPNPVWSNFSEVAESLHSSTWFYHSPSSCEKYSDNSIYILKSSSLGQEMDLKYENKSDNSLKEWVYSNKFPHFVKISHANLNQLLRSGKLLVIAIVEEVKSIGRLATQQHVDFKNMVENIAHSFDDQDKFVFCWTSFVDLINSIAMHTISPIPNLIIINSTTLEYFRVDGEPNSQNILNLLKGISDGDINLRPSGGDGYHHRLIRWAYDGYSSLTNMYKGNPILTLLVFGLPMIFLSIILYSSCCSDVFEAREEDDEDEEDSTHNKQD</sequence>
<dbReference type="Proteomes" id="UP000015104">
    <property type="component" value="Unassembled WGS sequence"/>
</dbReference>
<organism evidence="8 9">
    <name type="scientific">Tetranychus urticae</name>
    <name type="common">Two-spotted spider mite</name>
    <dbReference type="NCBI Taxonomy" id="32264"/>
    <lineage>
        <taxon>Eukaryota</taxon>
        <taxon>Metazoa</taxon>
        <taxon>Ecdysozoa</taxon>
        <taxon>Arthropoda</taxon>
        <taxon>Chelicerata</taxon>
        <taxon>Arachnida</taxon>
        <taxon>Acari</taxon>
        <taxon>Acariformes</taxon>
        <taxon>Trombidiformes</taxon>
        <taxon>Prostigmata</taxon>
        <taxon>Eleutherengona</taxon>
        <taxon>Raphignathae</taxon>
        <taxon>Tetranychoidea</taxon>
        <taxon>Tetranychidae</taxon>
        <taxon>Tetranychus</taxon>
    </lineage>
</organism>
<dbReference type="EnsemblMetazoa" id="tetur09g01600.1">
    <property type="protein sequence ID" value="tetur09g01600.1"/>
    <property type="gene ID" value="tetur09g01600"/>
</dbReference>
<dbReference type="GO" id="GO:0016020">
    <property type="term" value="C:membrane"/>
    <property type="evidence" value="ECO:0007669"/>
    <property type="project" value="UniProtKB-SubCell"/>
</dbReference>
<dbReference type="KEGG" id="tut:107362880"/>
<evidence type="ECO:0000256" key="6">
    <source>
        <dbReference type="SAM" id="SignalP"/>
    </source>
</evidence>
<protein>
    <recommendedName>
        <fullName evidence="7">Thioredoxin domain-containing protein</fullName>
    </recommendedName>
</protein>
<evidence type="ECO:0000259" key="7">
    <source>
        <dbReference type="PROSITE" id="PS51352"/>
    </source>
</evidence>
<evidence type="ECO:0000256" key="1">
    <source>
        <dbReference type="ARBA" id="ARBA00004167"/>
    </source>
</evidence>
<evidence type="ECO:0000256" key="5">
    <source>
        <dbReference type="SAM" id="Phobius"/>
    </source>
</evidence>
<keyword evidence="9" id="KW-1185">Reference proteome</keyword>
<feature type="chain" id="PRO_5004580556" description="Thioredoxin domain-containing protein" evidence="6">
    <location>
        <begin position="19"/>
        <end position="421"/>
    </location>
</feature>
<gene>
    <name evidence="8" type="primary">107362880</name>
</gene>
<dbReference type="OrthoDB" id="74910at2759"/>
<dbReference type="eggNOG" id="KOG4277">
    <property type="taxonomic scope" value="Eukaryota"/>
</dbReference>
<dbReference type="SMR" id="T1KD42"/>
<evidence type="ECO:0000256" key="2">
    <source>
        <dbReference type="ARBA" id="ARBA00022692"/>
    </source>
</evidence>
<feature type="transmembrane region" description="Helical" evidence="5">
    <location>
        <begin position="376"/>
        <end position="395"/>
    </location>
</feature>
<dbReference type="AlphaFoldDB" id="T1KD42"/>
<dbReference type="STRING" id="32264.T1KD42"/>
<reference evidence="8" key="2">
    <citation type="submission" date="2015-06" db="UniProtKB">
        <authorList>
            <consortium name="EnsemblMetazoa"/>
        </authorList>
    </citation>
    <scope>IDENTIFICATION</scope>
</reference>
<dbReference type="GO" id="GO:0005783">
    <property type="term" value="C:endoplasmic reticulum"/>
    <property type="evidence" value="ECO:0007669"/>
    <property type="project" value="TreeGrafter"/>
</dbReference>
<dbReference type="EMBL" id="CAEY01002009">
    <property type="status" value="NOT_ANNOTATED_CDS"/>
    <property type="molecule type" value="Genomic_DNA"/>
</dbReference>
<dbReference type="InterPro" id="IPR052250">
    <property type="entry name" value="PDI_TMX3"/>
</dbReference>
<name>T1KD42_TETUR</name>
<dbReference type="PANTHER" id="PTHR46426">
    <property type="entry name" value="PROTEIN DISULFIDE-ISOMERASE TMX3"/>
    <property type="match status" value="1"/>
</dbReference>
<comment type="subcellular location">
    <subcellularLocation>
        <location evidence="1">Membrane</location>
        <topology evidence="1">Single-pass membrane protein</topology>
    </subcellularLocation>
</comment>
<evidence type="ECO:0000256" key="3">
    <source>
        <dbReference type="ARBA" id="ARBA00022989"/>
    </source>
</evidence>
<evidence type="ECO:0000313" key="9">
    <source>
        <dbReference type="Proteomes" id="UP000015104"/>
    </source>
</evidence>
<dbReference type="HOGENOM" id="CLU_040429_0_0_1"/>
<dbReference type="InterPro" id="IPR013766">
    <property type="entry name" value="Thioredoxin_domain"/>
</dbReference>